<proteinExistence type="predicted"/>
<accession>A0ABR0AUF8</accession>
<comment type="caution">
    <text evidence="1">The sequence shown here is derived from an EMBL/GenBank/DDBJ whole genome shotgun (WGS) entry which is preliminary data.</text>
</comment>
<organism evidence="1 2">
    <name type="scientific">Daphnia magna</name>
    <dbReference type="NCBI Taxonomy" id="35525"/>
    <lineage>
        <taxon>Eukaryota</taxon>
        <taxon>Metazoa</taxon>
        <taxon>Ecdysozoa</taxon>
        <taxon>Arthropoda</taxon>
        <taxon>Crustacea</taxon>
        <taxon>Branchiopoda</taxon>
        <taxon>Diplostraca</taxon>
        <taxon>Cladocera</taxon>
        <taxon>Anomopoda</taxon>
        <taxon>Daphniidae</taxon>
        <taxon>Daphnia</taxon>
    </lineage>
</organism>
<name>A0ABR0AUF8_9CRUS</name>
<reference evidence="1 2" key="1">
    <citation type="journal article" date="2023" name="Nucleic Acids Res.">
        <title>The hologenome of Daphnia magna reveals possible DNA methylation and microbiome-mediated evolution of the host genome.</title>
        <authorList>
            <person name="Chaturvedi A."/>
            <person name="Li X."/>
            <person name="Dhandapani V."/>
            <person name="Marshall H."/>
            <person name="Kissane S."/>
            <person name="Cuenca-Cambronero M."/>
            <person name="Asole G."/>
            <person name="Calvet F."/>
            <person name="Ruiz-Romero M."/>
            <person name="Marangio P."/>
            <person name="Guigo R."/>
            <person name="Rago D."/>
            <person name="Mirbahai L."/>
            <person name="Eastwood N."/>
            <person name="Colbourne J.K."/>
            <person name="Zhou J."/>
            <person name="Mallon E."/>
            <person name="Orsini L."/>
        </authorList>
    </citation>
    <scope>NUCLEOTIDE SEQUENCE [LARGE SCALE GENOMIC DNA]</scope>
    <source>
        <strain evidence="1">LRV0_1</strain>
    </source>
</reference>
<keyword evidence="2" id="KW-1185">Reference proteome</keyword>
<evidence type="ECO:0000313" key="1">
    <source>
        <dbReference type="EMBL" id="KAK4028748.1"/>
    </source>
</evidence>
<dbReference type="EMBL" id="JAOYFB010000039">
    <property type="protein sequence ID" value="KAK4028748.1"/>
    <property type="molecule type" value="Genomic_DNA"/>
</dbReference>
<gene>
    <name evidence="1" type="ORF">OUZ56_021767</name>
</gene>
<sequence length="62" mass="6988">MQEKSSIGCPVPFYVYEPFLSCSQPRSTKNFYDSVYGKEQGIFFSSCVFGLREAGQKGKGYL</sequence>
<protein>
    <submittedName>
        <fullName evidence="1">Uncharacterized protein</fullName>
    </submittedName>
</protein>
<dbReference type="Proteomes" id="UP001234178">
    <property type="component" value="Unassembled WGS sequence"/>
</dbReference>
<evidence type="ECO:0000313" key="2">
    <source>
        <dbReference type="Proteomes" id="UP001234178"/>
    </source>
</evidence>